<dbReference type="AlphaFoldDB" id="A0A0A8Y0K0"/>
<accession>A0A0A8Y0K0</accession>
<name>A0A0A8Y0K0_ARUDO</name>
<protein>
    <submittedName>
        <fullName evidence="1">Uncharacterized protein</fullName>
    </submittedName>
</protein>
<sequence length="37" mass="4587">MDIRHQIRALMLKIGIYHCKLMLRSKCHQNKNKHLWK</sequence>
<evidence type="ECO:0000313" key="1">
    <source>
        <dbReference type="EMBL" id="JAD19654.1"/>
    </source>
</evidence>
<reference evidence="1" key="2">
    <citation type="journal article" date="2015" name="Data Brief">
        <title>Shoot transcriptome of the giant reed, Arundo donax.</title>
        <authorList>
            <person name="Barrero R.A."/>
            <person name="Guerrero F.D."/>
            <person name="Moolhuijzen P."/>
            <person name="Goolsby J.A."/>
            <person name="Tidwell J."/>
            <person name="Bellgard S.E."/>
            <person name="Bellgard M.I."/>
        </authorList>
    </citation>
    <scope>NUCLEOTIDE SEQUENCE</scope>
    <source>
        <tissue evidence="1">Shoot tissue taken approximately 20 cm above the soil surface</tissue>
    </source>
</reference>
<proteinExistence type="predicted"/>
<organism evidence="1">
    <name type="scientific">Arundo donax</name>
    <name type="common">Giant reed</name>
    <name type="synonym">Donax arundinaceus</name>
    <dbReference type="NCBI Taxonomy" id="35708"/>
    <lineage>
        <taxon>Eukaryota</taxon>
        <taxon>Viridiplantae</taxon>
        <taxon>Streptophyta</taxon>
        <taxon>Embryophyta</taxon>
        <taxon>Tracheophyta</taxon>
        <taxon>Spermatophyta</taxon>
        <taxon>Magnoliopsida</taxon>
        <taxon>Liliopsida</taxon>
        <taxon>Poales</taxon>
        <taxon>Poaceae</taxon>
        <taxon>PACMAD clade</taxon>
        <taxon>Arundinoideae</taxon>
        <taxon>Arundineae</taxon>
        <taxon>Arundo</taxon>
    </lineage>
</organism>
<dbReference type="EMBL" id="GBRH01278241">
    <property type="protein sequence ID" value="JAD19654.1"/>
    <property type="molecule type" value="Transcribed_RNA"/>
</dbReference>
<reference evidence="1" key="1">
    <citation type="submission" date="2014-09" db="EMBL/GenBank/DDBJ databases">
        <authorList>
            <person name="Magalhaes I.L.F."/>
            <person name="Oliveira U."/>
            <person name="Santos F.R."/>
            <person name="Vidigal T.H.D.A."/>
            <person name="Brescovit A.D."/>
            <person name="Santos A.J."/>
        </authorList>
    </citation>
    <scope>NUCLEOTIDE SEQUENCE</scope>
    <source>
        <tissue evidence="1">Shoot tissue taken approximately 20 cm above the soil surface</tissue>
    </source>
</reference>